<dbReference type="OrthoDB" id="439917at2759"/>
<feature type="signal peptide" evidence="6">
    <location>
        <begin position="1"/>
        <end position="29"/>
    </location>
</feature>
<dbReference type="PROSITE" id="PS50011">
    <property type="entry name" value="PROTEIN_KINASE_DOM"/>
    <property type="match status" value="1"/>
</dbReference>
<keyword evidence="5" id="KW-0472">Membrane</keyword>
<feature type="binding site" evidence="4">
    <location>
        <position position="1727"/>
    </location>
    <ligand>
        <name>ATP</name>
        <dbReference type="ChEBI" id="CHEBI:30616"/>
    </ligand>
</feature>
<keyword evidence="9" id="KW-1185">Reference proteome</keyword>
<evidence type="ECO:0000256" key="6">
    <source>
        <dbReference type="SAM" id="SignalP"/>
    </source>
</evidence>
<evidence type="ECO:0000256" key="4">
    <source>
        <dbReference type="PROSITE-ProRule" id="PRU10141"/>
    </source>
</evidence>
<organism evidence="8 9">
    <name type="scientific">Entamoeba invadens IP1</name>
    <dbReference type="NCBI Taxonomy" id="370355"/>
    <lineage>
        <taxon>Eukaryota</taxon>
        <taxon>Amoebozoa</taxon>
        <taxon>Evosea</taxon>
        <taxon>Archamoebae</taxon>
        <taxon>Mastigamoebida</taxon>
        <taxon>Entamoebidae</taxon>
        <taxon>Entamoeba</taxon>
    </lineage>
</organism>
<dbReference type="Pfam" id="PF07699">
    <property type="entry name" value="Ephrin_rec_like"/>
    <property type="match status" value="3"/>
</dbReference>
<dbReference type="Gene3D" id="3.30.200.20">
    <property type="entry name" value="Phosphorylase Kinase, domain 1"/>
    <property type="match status" value="1"/>
</dbReference>
<evidence type="ECO:0000256" key="3">
    <source>
        <dbReference type="ARBA" id="ARBA00022840"/>
    </source>
</evidence>
<dbReference type="SUPFAM" id="SSF57184">
    <property type="entry name" value="Growth factor receptor domain"/>
    <property type="match status" value="11"/>
</dbReference>
<evidence type="ECO:0000313" key="8">
    <source>
        <dbReference type="EMBL" id="ELP94693.1"/>
    </source>
</evidence>
<keyword evidence="5" id="KW-0812">Transmembrane</keyword>
<evidence type="ECO:0000256" key="2">
    <source>
        <dbReference type="ARBA" id="ARBA00022741"/>
    </source>
</evidence>
<dbReference type="Proteomes" id="UP000014680">
    <property type="component" value="Unassembled WGS sequence"/>
</dbReference>
<dbReference type="Gene3D" id="1.10.510.10">
    <property type="entry name" value="Transferase(Phosphotransferase) domain 1"/>
    <property type="match status" value="1"/>
</dbReference>
<dbReference type="Pfam" id="PF07714">
    <property type="entry name" value="PK_Tyr_Ser-Thr"/>
    <property type="match status" value="1"/>
</dbReference>
<dbReference type="InterPro" id="IPR011009">
    <property type="entry name" value="Kinase-like_dom_sf"/>
</dbReference>
<dbReference type="InterPro" id="IPR011641">
    <property type="entry name" value="Tyr-kin_ephrin_A/B_rcpt-like"/>
</dbReference>
<keyword evidence="5" id="KW-1133">Transmembrane helix</keyword>
<dbReference type="InterPro" id="IPR008271">
    <property type="entry name" value="Ser/Thr_kinase_AS"/>
</dbReference>
<dbReference type="InterPro" id="IPR000742">
    <property type="entry name" value="EGF"/>
</dbReference>
<keyword evidence="8" id="KW-0808">Transferase</keyword>
<keyword evidence="6" id="KW-0732">Signal</keyword>
<keyword evidence="3 4" id="KW-0067">ATP-binding</keyword>
<dbReference type="RefSeq" id="XP_004261464.1">
    <property type="nucleotide sequence ID" value="XM_004261416.1"/>
</dbReference>
<dbReference type="GO" id="GO:0004709">
    <property type="term" value="F:MAP kinase kinase kinase activity"/>
    <property type="evidence" value="ECO:0007669"/>
    <property type="project" value="UniProtKB-EC"/>
</dbReference>
<dbReference type="InterPro" id="IPR006212">
    <property type="entry name" value="Furin_repeat"/>
</dbReference>
<dbReference type="InterPro" id="IPR017441">
    <property type="entry name" value="Protein_kinase_ATP_BS"/>
</dbReference>
<dbReference type="SMART" id="SM01411">
    <property type="entry name" value="Ephrin_rec_like"/>
    <property type="match status" value="17"/>
</dbReference>
<name>L7FNP8_ENTIV</name>
<dbReference type="SUPFAM" id="SSF56112">
    <property type="entry name" value="Protein kinase-like (PK-like)"/>
    <property type="match status" value="1"/>
</dbReference>
<dbReference type="InterPro" id="IPR001245">
    <property type="entry name" value="Ser-Thr/Tyr_kinase_cat_dom"/>
</dbReference>
<dbReference type="PANTHER" id="PTHR45756">
    <property type="entry name" value="PALMITOYLTRANSFERASE"/>
    <property type="match status" value="1"/>
</dbReference>
<dbReference type="VEuPathDB" id="AmoebaDB:EIN_108550"/>
<keyword evidence="8" id="KW-0418">Kinase</keyword>
<dbReference type="GO" id="GO:0005524">
    <property type="term" value="F:ATP binding"/>
    <property type="evidence" value="ECO:0007669"/>
    <property type="project" value="UniProtKB-UniRule"/>
</dbReference>
<dbReference type="OMA" id="TYESEAY"/>
<protein>
    <submittedName>
        <fullName evidence="8">Protein serine/threonine kinase, putative</fullName>
        <ecNumber evidence="8">2.7.11.25</ecNumber>
    </submittedName>
</protein>
<keyword evidence="1" id="KW-0723">Serine/threonine-protein kinase</keyword>
<dbReference type="CDD" id="cd13999">
    <property type="entry name" value="STKc_MAP3K-like"/>
    <property type="match status" value="1"/>
</dbReference>
<evidence type="ECO:0000256" key="1">
    <source>
        <dbReference type="ARBA" id="ARBA00022527"/>
    </source>
</evidence>
<dbReference type="SMART" id="SM00261">
    <property type="entry name" value="FU"/>
    <property type="match status" value="16"/>
</dbReference>
<dbReference type="KEGG" id="eiv:EIN_108550"/>
<sequence>MCCYLDSKFHFSFITLCCLFSYAVSQTQCEPGYFPSNFLCIKCPAGTYKNEIGNSTCTQCEAGTYSNEGAQTCTSCSGGTYSPQNSAFCLTCPAGTFSKEKYEKCTECNAGYYSTAGLSECLGCLAGFYSLKNASSCTPCSAGYYSDLYSSSCSECAGGKYSTEGSSTCLSCSPGTYSSKGAAFCLNCSAGYYSTQGATSCPTCEGGYYSKEGSSSCTKCPGGYYSLKTSSNCTICPAGTYSNTGSTSCSDCEGGTYSNEGSSTCTNCARGYYSLQKASVCTICRAGTYSNERSTMCSLCSAGYTSLQGSYQCEACPAGSYSKSGDPTCSLCPGGTFSNSATSSSCSSCSAGMYSNEGSTKCSTCGVGTYSLQKASYCIECPGGTYNGNTGNSLCSVCSAGTYSLPKSSSCTSCSEGYYSLQNSSSCTKCVNEDCLVCNIYNGECSRCSAGRYLLSKQCMKCEAGYYSNENSNWCSKCPLGTYSNEGSSTCISCISSCKTCNEKGGNCTSCKTGSVLFEGKCVLCSPGYYSNEENLTECKECPSLYYTSINGSISCTSCDSSCKSCDKTNGNCTSCDNGSVIDNGKCSVCPSGTYSLNNKCEKCPTGTFSVKKSNECLECNDFTYANQTGSSICLNCDSNCKEKCDRNTGKCRCIDGYILTGTICHPCGAGYQANQTSEKCEVCPAGKYSSFASSTCKSCLPNSFSYEKSSTCTSCDSKCNGCNSTNGNCTSCYPGYGLLNGKCEMCKVGTQEINFKCEPCEEMGYQNESGKTFCIACNINCNSCNATNGMCLTCKVGYGLNNGICSKCENKTYSVGGVSPCLNCPIECTYCLYTSGECSSCEAGKTNVNGECVPCSSNGNCLLCSSGLNRSERICNQCELNYFLNGNECLECSQIHNNCEKCSQTQKECFSCTGNYIPSSEGCTECQNGTIKDEKNTCINCYEIIQQCQQCEIVGNLRKCLKCFAPYYLSSDGLLCILAYSATTHYNNTLQTKEMNMKGCLFQVNDECIVCDNSYILVNHKCLDKEDETKCSKYSQKTCDQCESNVISSNGFCNIEEMCQYQMNYLNGSNTCFTYKNESINGQINNCKITHNDFCYSAKDTYFVDQKGLIESCDISSALCQLTIETVHAITCKDNFILTDNNVCIQDTNCIAIESYNCIHCSSNKHLEYGKCEENIEYCQIQNKEFCMKCISEITDGERCISMDDLNCLVFDIYCRKCEEKLYKDVDGCQDAQENYPNCIYVDVVNESCFECEDNYYLENKKCNFQINFSNQTVISDLINTNQSNVMNNKLLEVSKCEETSSKGCQRCINGYYYSKGECLKCEYPCIHCYNKTYCTQCDKYSYISGKGKCTAFNDIAQLCDLMNSDYSGCVNCKEGYMRSPDGKTCEVCDTSCLTCSNNGNCIKCNTSYYRTPQNITKYCNLQSELLYCVNTTVDGCVACDNGYYIKDNTCEKCDNKCIECTSLDICSQCTTNYVLLNNFCFDYSVIPNCISSSNNTCSKCADGYSLSADNMSCDKVFKYGTYIILPFSIVILIILLVVTLITITTILIHKRNRKIKMDKICIFEMKRSNIEMKVLSGDVMVNLKSLSFNDEEELLAVDKESRSLLCVGNNSKSNMKVQITTKSNCEKYNIRTEPNLVTLKSGYACEFEVFITPHCTMSLCDQIVIISLQLKSGKTSTDNFMITCITENSSKLDYDEINEEKQIGRGTFGVVYKGTYKGHDVAIKKLKQINNRSQIQQEEFTKEVEMLDKFRCEYIIHFYGAVFIPNHLLMVTEFARFGSINDVMKHKKSEEVDMKMRVKMMIDAAKGISYLHENGILHRDIKPDNFLVFSLDLNDYVNAKLADFGSSRNINILMTNMTFTNGVGTPIYMAPEVLNKEHYKKPADVYSFAVTMYEVFGWQDPYSLKRFKYPWTIADFVTSGNRLENIKDIPNDLYLIINECWEQEKNKRMTINEALKKLQLFYDTE</sequence>
<dbReference type="SMART" id="SM00220">
    <property type="entry name" value="S_TKc"/>
    <property type="match status" value="1"/>
</dbReference>
<feature type="chain" id="PRO_5003973869" evidence="6">
    <location>
        <begin position="30"/>
        <end position="1967"/>
    </location>
</feature>
<feature type="transmembrane region" description="Helical" evidence="5">
    <location>
        <begin position="1521"/>
        <end position="1550"/>
    </location>
</feature>
<dbReference type="SMART" id="SM00181">
    <property type="entry name" value="EGF"/>
    <property type="match status" value="12"/>
</dbReference>
<dbReference type="Gene3D" id="2.10.220.10">
    <property type="entry name" value="Hormone Receptor, Insulin-like Growth Factor Receptor 1, Chain A, domain 2"/>
    <property type="match status" value="5"/>
</dbReference>
<dbReference type="PANTHER" id="PTHR45756:SF1">
    <property type="entry name" value="PROTEIN KINASE DOMAIN CONTAINING PROTEIN"/>
    <property type="match status" value="1"/>
</dbReference>
<gene>
    <name evidence="8" type="ORF">EIN_108550</name>
</gene>
<keyword evidence="2 4" id="KW-0547">Nucleotide-binding</keyword>
<evidence type="ECO:0000256" key="5">
    <source>
        <dbReference type="SAM" id="Phobius"/>
    </source>
</evidence>
<dbReference type="GeneID" id="14893685"/>
<accession>L7FNP8</accession>
<dbReference type="InterPro" id="IPR009030">
    <property type="entry name" value="Growth_fac_rcpt_cys_sf"/>
</dbReference>
<feature type="domain" description="Protein kinase" evidence="7">
    <location>
        <begin position="1699"/>
        <end position="1964"/>
    </location>
</feature>
<dbReference type="Gene3D" id="2.10.50.10">
    <property type="entry name" value="Tumor Necrosis Factor Receptor, subunit A, domain 2"/>
    <property type="match status" value="6"/>
</dbReference>
<dbReference type="PROSITE" id="PS00107">
    <property type="entry name" value="PROTEIN_KINASE_ATP"/>
    <property type="match status" value="1"/>
</dbReference>
<dbReference type="EC" id="2.7.11.25" evidence="8"/>
<dbReference type="InterPro" id="IPR000719">
    <property type="entry name" value="Prot_kinase_dom"/>
</dbReference>
<dbReference type="PROSITE" id="PS00108">
    <property type="entry name" value="PROTEIN_KINASE_ST"/>
    <property type="match status" value="1"/>
</dbReference>
<evidence type="ECO:0000313" key="9">
    <source>
        <dbReference type="Proteomes" id="UP000014680"/>
    </source>
</evidence>
<dbReference type="EMBL" id="KB206180">
    <property type="protein sequence ID" value="ELP94693.1"/>
    <property type="molecule type" value="Genomic_DNA"/>
</dbReference>
<evidence type="ECO:0000259" key="7">
    <source>
        <dbReference type="PROSITE" id="PS50011"/>
    </source>
</evidence>
<reference evidence="8 9" key="1">
    <citation type="submission" date="2012-10" db="EMBL/GenBank/DDBJ databases">
        <authorList>
            <person name="Zafar N."/>
            <person name="Inman J."/>
            <person name="Hall N."/>
            <person name="Lorenzi H."/>
            <person name="Caler E."/>
        </authorList>
    </citation>
    <scope>NUCLEOTIDE SEQUENCE [LARGE SCALE GENOMIC DNA]</scope>
    <source>
        <strain evidence="8 9">IP1</strain>
    </source>
</reference>
<dbReference type="InterPro" id="IPR053215">
    <property type="entry name" value="TKL_Ser/Thr_kinase"/>
</dbReference>
<proteinExistence type="predicted"/>